<feature type="region of interest" description="Disordered" evidence="1">
    <location>
        <begin position="71"/>
        <end position="99"/>
    </location>
</feature>
<gene>
    <name evidence="2" type="ORF">Cob_v008293</name>
</gene>
<reference evidence="3" key="1">
    <citation type="journal article" date="2013" name="New Phytol.">
        <title>Comparative genomic and transcriptomic analyses reveal the hemibiotrophic stage shift of Colletotrichum fungi.</title>
        <authorList>
            <person name="Gan P."/>
            <person name="Ikeda K."/>
            <person name="Irieda H."/>
            <person name="Narusaka M."/>
            <person name="O'Connell R.J."/>
            <person name="Narusaka Y."/>
            <person name="Takano Y."/>
            <person name="Kubo Y."/>
            <person name="Shirasu K."/>
        </authorList>
    </citation>
    <scope>NUCLEOTIDE SEQUENCE [LARGE SCALE GENOMIC DNA]</scope>
    <source>
        <strain evidence="3">104-T / ATCC 96160 / CBS 514.97 / LARS 414 / MAFF 240422</strain>
    </source>
</reference>
<name>A0A484FKB3_COLOR</name>
<dbReference type="Proteomes" id="UP000014480">
    <property type="component" value="Unassembled WGS sequence"/>
</dbReference>
<protein>
    <submittedName>
        <fullName evidence="2">Uncharacterized protein</fullName>
    </submittedName>
</protein>
<organism evidence="2 3">
    <name type="scientific">Colletotrichum orbiculare (strain 104-T / ATCC 96160 / CBS 514.97 / LARS 414 / MAFF 240422)</name>
    <name type="common">Cucumber anthracnose fungus</name>
    <name type="synonym">Colletotrichum lagenarium</name>
    <dbReference type="NCBI Taxonomy" id="1213857"/>
    <lineage>
        <taxon>Eukaryota</taxon>
        <taxon>Fungi</taxon>
        <taxon>Dikarya</taxon>
        <taxon>Ascomycota</taxon>
        <taxon>Pezizomycotina</taxon>
        <taxon>Sordariomycetes</taxon>
        <taxon>Hypocreomycetidae</taxon>
        <taxon>Glomerellales</taxon>
        <taxon>Glomerellaceae</taxon>
        <taxon>Colletotrichum</taxon>
        <taxon>Colletotrichum orbiculare species complex</taxon>
    </lineage>
</organism>
<evidence type="ECO:0000256" key="1">
    <source>
        <dbReference type="SAM" id="MobiDB-lite"/>
    </source>
</evidence>
<dbReference type="EMBL" id="AMCV02000022">
    <property type="protein sequence ID" value="TDZ18800.1"/>
    <property type="molecule type" value="Genomic_DNA"/>
</dbReference>
<evidence type="ECO:0000313" key="3">
    <source>
        <dbReference type="Proteomes" id="UP000014480"/>
    </source>
</evidence>
<dbReference type="AlphaFoldDB" id="A0A484FKB3"/>
<feature type="compositionally biased region" description="Basic and acidic residues" evidence="1">
    <location>
        <begin position="80"/>
        <end position="99"/>
    </location>
</feature>
<feature type="region of interest" description="Disordered" evidence="1">
    <location>
        <begin position="1"/>
        <end position="48"/>
    </location>
</feature>
<feature type="compositionally biased region" description="Low complexity" evidence="1">
    <location>
        <begin position="21"/>
        <end position="39"/>
    </location>
</feature>
<sequence>MEVDESYASDDSGNTDTTNEASVLADSSSATDDSRSILSADANNENDCSLGHCTDPSGCGCNVVFGPSREAEEPMAPTDSAERKQQPSKRESTRQDDEYRKMGQSFTIMVQHTIINFLGRARSILYRGYDQQDSGDNNTTWRHFKRESLDALQVQHDKFAQCGLMTGDVEDAADDDMIALYAEYNVAIIGAQMYIPYEFDG</sequence>
<proteinExistence type="predicted"/>
<accession>A0A484FKB3</accession>
<keyword evidence="3" id="KW-1185">Reference proteome</keyword>
<feature type="compositionally biased region" description="Polar residues" evidence="1">
    <location>
        <begin position="9"/>
        <end position="20"/>
    </location>
</feature>
<evidence type="ECO:0000313" key="2">
    <source>
        <dbReference type="EMBL" id="TDZ18800.1"/>
    </source>
</evidence>
<comment type="caution">
    <text evidence="2">The sequence shown here is derived from an EMBL/GenBank/DDBJ whole genome shotgun (WGS) entry which is preliminary data.</text>
</comment>
<reference evidence="3" key="2">
    <citation type="journal article" date="2019" name="Mol. Plant Microbe Interact.">
        <title>Genome sequence resources for four phytopathogenic fungi from the Colletotrichum orbiculare species complex.</title>
        <authorList>
            <person name="Gan P."/>
            <person name="Tsushima A."/>
            <person name="Narusaka M."/>
            <person name="Narusaka Y."/>
            <person name="Takano Y."/>
            <person name="Kubo Y."/>
            <person name="Shirasu K."/>
        </authorList>
    </citation>
    <scope>GENOME REANNOTATION</scope>
    <source>
        <strain evidence="3">104-T / ATCC 96160 / CBS 514.97 / LARS 414 / MAFF 240422</strain>
    </source>
</reference>